<evidence type="ECO:0000256" key="2">
    <source>
        <dbReference type="SAM" id="MobiDB-lite"/>
    </source>
</evidence>
<dbReference type="AlphaFoldDB" id="A0A0F7WWT8"/>
<proteinExistence type="predicted"/>
<dbReference type="InterPro" id="IPR007606">
    <property type="entry name" value="T3SS_effector"/>
</dbReference>
<evidence type="ECO:0000256" key="1">
    <source>
        <dbReference type="SAM" id="Coils"/>
    </source>
</evidence>
<evidence type="ECO:0000313" key="3">
    <source>
        <dbReference type="EMBL" id="CRI42849.1"/>
    </source>
</evidence>
<dbReference type="EMBL" id="LN847053">
    <property type="protein sequence ID" value="CRI42849.1"/>
    <property type="molecule type" value="Genomic_DNA"/>
</dbReference>
<organism evidence="3">
    <name type="scientific">Chlamydia pneumoniae</name>
    <name type="common">Chlamydophila pneumoniae</name>
    <dbReference type="NCBI Taxonomy" id="83558"/>
    <lineage>
        <taxon>Bacteria</taxon>
        <taxon>Pseudomonadati</taxon>
        <taxon>Chlamydiota</taxon>
        <taxon>Chlamydiia</taxon>
        <taxon>Chlamydiales</taxon>
        <taxon>Chlamydiaceae</taxon>
        <taxon>Chlamydia/Chlamydophila group</taxon>
        <taxon>Chlamydia</taxon>
    </lineage>
</organism>
<feature type="coiled-coil region" evidence="1">
    <location>
        <begin position="172"/>
        <end position="199"/>
    </location>
</feature>
<dbReference type="CDD" id="cd21372">
    <property type="entry name" value="cwf21_CWC21-like"/>
    <property type="match status" value="1"/>
</dbReference>
<sequence>MSTFSIQNRPRTISGESTRIIKLDHKYSGFDPRSVPAINLEELNSGIYALRHLMNALQSENTNVAALLNPNNTIFPTTSWTDYKHSRPQASSPRAPSSQTPTDIVSAAALALVPVIDGGLAELVASVTEIDLGALSTISTVRQLMASYLGLTTLTAEQEKVVFSSSYVPSEKNLLEHVKQEKAAEIQAKQEEIKAELEAKGVSTEEIEAILKEYPDIYAADFFKEFIEEPLHTYRAKVGAPIQEMNENAIQLLPTPPAITPDNVNEVNGMNTLSTILQAIDDAIKQAPALGGDQEIITILQTLVPLVDKTTFTKAEFDLIYTATQLPNTASLKLYLTDRQIAEYRGKITKVYQNSVQNLSETKRVVENNRSMLETQLSMFQQAQNCFVTWISQANALNIAITNKYISAVLTTSMEMYGGLLCLSYMYERLADDEKAIFDKSVNEYLPIHIVVGGSWVNGWIAKMAAYQELAEYSLGTAVTSQDQIKAYLQTRGNEFKATRHFFHDIGDQMYQFANETVFGNCLTTANGAIQPNLGGFIREAMTNVGTVEADYVSNAQRILNEFNTAATAHVLQLQLQIAELQKKADDLDPGKASFTENRKFAVAAWITSESLGDALISMILNSQLPKQEAFLKPLIEEINFNNLAANALNSLLQITNEFSTTSVYYSLSSYLVQSKTGQNLFAGDYYETLLAAAREREYIYRDTARCKQAINLVNGLLQKINSLPGATSAQKQEMLNATTYYQYSLSVTLNQLTVLESLLAGLKMTLQTTSNNKYDKSVFKIESFDDWIPTLAALESFLTSGFPNISATGGLGPLFTQVQSDQQTYTSQGQTQQLNLQNQMTTIQQEWTLVSTSMQVLNGILSQLAGAIYSN</sequence>
<protein>
    <recommendedName>
        <fullName evidence="4">Effector from type III secretion system family protein</fullName>
    </recommendedName>
</protein>
<accession>A0A0F7WWT8</accession>
<name>A0A0F7WWT8_CHLPN</name>
<keyword evidence="1" id="KW-0175">Coiled coil</keyword>
<gene>
    <name evidence="3" type="ORF">BN1224_DC9_BW_00340</name>
</gene>
<evidence type="ECO:0008006" key="4">
    <source>
        <dbReference type="Google" id="ProtNLM"/>
    </source>
</evidence>
<dbReference type="Pfam" id="PF04518">
    <property type="entry name" value="Effector_1"/>
    <property type="match status" value="1"/>
</dbReference>
<reference evidence="3" key="1">
    <citation type="submission" date="2015-05" db="EMBL/GenBank/DDBJ databases">
        <authorList>
            <person name="Rattei Thomas"/>
        </authorList>
    </citation>
    <scope>NUCLEOTIDE SEQUENCE</scope>
    <source>
        <strain evidence="3">DC9</strain>
    </source>
</reference>
<feature type="region of interest" description="Disordered" evidence="2">
    <location>
        <begin position="79"/>
        <end position="100"/>
    </location>
</feature>
<feature type="compositionally biased region" description="Low complexity" evidence="2">
    <location>
        <begin position="88"/>
        <end position="100"/>
    </location>
</feature>